<evidence type="ECO:0000256" key="1">
    <source>
        <dbReference type="ARBA" id="ARBA00006336"/>
    </source>
</evidence>
<accession>A0A165R0R5</accession>
<dbReference type="STRING" id="1314783.A0A165R0R5"/>
<dbReference type="InterPro" id="IPR050272">
    <property type="entry name" value="Isochorismatase-like_hydrls"/>
</dbReference>
<keyword evidence="2 4" id="KW-0378">Hydrolase</keyword>
<dbReference type="PANTHER" id="PTHR43540">
    <property type="entry name" value="PEROXYUREIDOACRYLATE/UREIDOACRYLATE AMIDOHYDROLASE-RELATED"/>
    <property type="match status" value="1"/>
</dbReference>
<dbReference type="GO" id="GO:0016787">
    <property type="term" value="F:hydrolase activity"/>
    <property type="evidence" value="ECO:0007669"/>
    <property type="project" value="UniProtKB-KW"/>
</dbReference>
<dbReference type="InterPro" id="IPR036380">
    <property type="entry name" value="Isochorismatase-like_sf"/>
</dbReference>
<evidence type="ECO:0000259" key="3">
    <source>
        <dbReference type="Pfam" id="PF00857"/>
    </source>
</evidence>
<evidence type="ECO:0000313" key="5">
    <source>
        <dbReference type="Proteomes" id="UP000076727"/>
    </source>
</evidence>
<dbReference type="EMBL" id="KV429053">
    <property type="protein sequence ID" value="KZT70152.1"/>
    <property type="molecule type" value="Genomic_DNA"/>
</dbReference>
<dbReference type="Gene3D" id="3.40.50.850">
    <property type="entry name" value="Isochorismatase-like"/>
    <property type="match status" value="1"/>
</dbReference>
<dbReference type="AlphaFoldDB" id="A0A165R0R5"/>
<evidence type="ECO:0000313" key="4">
    <source>
        <dbReference type="EMBL" id="KZT70152.1"/>
    </source>
</evidence>
<feature type="domain" description="Isochorismatase-like" evidence="3">
    <location>
        <begin position="79"/>
        <end position="280"/>
    </location>
</feature>
<dbReference type="InterPro" id="IPR000868">
    <property type="entry name" value="Isochorismatase-like_dom"/>
</dbReference>
<dbReference type="CDD" id="cd00431">
    <property type="entry name" value="cysteine_hydrolases"/>
    <property type="match status" value="1"/>
</dbReference>
<reference evidence="4 5" key="1">
    <citation type="journal article" date="2016" name="Mol. Biol. Evol.">
        <title>Comparative Genomics of Early-Diverging Mushroom-Forming Fungi Provides Insights into the Origins of Lignocellulose Decay Capabilities.</title>
        <authorList>
            <person name="Nagy L.G."/>
            <person name="Riley R."/>
            <person name="Tritt A."/>
            <person name="Adam C."/>
            <person name="Daum C."/>
            <person name="Floudas D."/>
            <person name="Sun H."/>
            <person name="Yadav J.S."/>
            <person name="Pangilinan J."/>
            <person name="Larsson K.H."/>
            <person name="Matsuura K."/>
            <person name="Barry K."/>
            <person name="Labutti K."/>
            <person name="Kuo R."/>
            <person name="Ohm R.A."/>
            <person name="Bhattacharya S.S."/>
            <person name="Shirouzu T."/>
            <person name="Yoshinaga Y."/>
            <person name="Martin F.M."/>
            <person name="Grigoriev I.V."/>
            <person name="Hibbett D.S."/>
        </authorList>
    </citation>
    <scope>NUCLEOTIDE SEQUENCE [LARGE SCALE GENOMIC DNA]</scope>
    <source>
        <strain evidence="4 5">L-15889</strain>
    </source>
</reference>
<sequence length="291" mass="32396">MTIRPHVGEPIEYGNAASFWVEYPSGLVDLTRETHLITKKEGDAAATNGSHPEPPLHGTTQLEIPVDDQRVVRIAKSRSAIVIVDMQNFFLHPDLRDHPTGLACVIPLNNVVTVLRTQGVKILWVNWGLTEHELTTIPPSLERSFMKSGRGGFGSRLPEPFGRMLMRGEYNADLYGLLHQLYLEGKKEGTDVWIHKNRMSGIWGYQTALDLYLQEHGITTLFFAGVNADQCVLGTLVDAYYRGYDCIVLQDCIATTSPAGGLENVLHNTTNSYGFVTDTTRVEEAIKKQSL</sequence>
<dbReference type="Pfam" id="PF00857">
    <property type="entry name" value="Isochorismatase"/>
    <property type="match status" value="1"/>
</dbReference>
<dbReference type="SUPFAM" id="SSF52499">
    <property type="entry name" value="Isochorismatase-like hydrolases"/>
    <property type="match status" value="1"/>
</dbReference>
<name>A0A165R0R5_9APHY</name>
<gene>
    <name evidence="4" type="ORF">DAEQUDRAFT_725781</name>
</gene>
<evidence type="ECO:0000256" key="2">
    <source>
        <dbReference type="ARBA" id="ARBA00022801"/>
    </source>
</evidence>
<protein>
    <submittedName>
        <fullName evidence="4">Isochorismatase hydrolase</fullName>
    </submittedName>
</protein>
<dbReference type="Proteomes" id="UP000076727">
    <property type="component" value="Unassembled WGS sequence"/>
</dbReference>
<dbReference type="OrthoDB" id="167809at2759"/>
<comment type="similarity">
    <text evidence="1">Belongs to the isochorismatase family.</text>
</comment>
<organism evidence="4 5">
    <name type="scientific">Daedalea quercina L-15889</name>
    <dbReference type="NCBI Taxonomy" id="1314783"/>
    <lineage>
        <taxon>Eukaryota</taxon>
        <taxon>Fungi</taxon>
        <taxon>Dikarya</taxon>
        <taxon>Basidiomycota</taxon>
        <taxon>Agaricomycotina</taxon>
        <taxon>Agaricomycetes</taxon>
        <taxon>Polyporales</taxon>
        <taxon>Fomitopsis</taxon>
    </lineage>
</organism>
<dbReference type="PANTHER" id="PTHR43540:SF9">
    <property type="entry name" value="FAMILY HYDROLASE, PUTATIVE (AFU_ORTHOLOGUE AFUA_2G08700)-RELATED"/>
    <property type="match status" value="1"/>
</dbReference>
<keyword evidence="5" id="KW-1185">Reference proteome</keyword>
<proteinExistence type="inferred from homology"/>